<dbReference type="Gene3D" id="3.40.50.2300">
    <property type="match status" value="2"/>
</dbReference>
<gene>
    <name evidence="3" type="ORF">MNBD_GAMMA01-1137</name>
</gene>
<dbReference type="GO" id="GO:0000160">
    <property type="term" value="P:phosphorelay signal transduction system"/>
    <property type="evidence" value="ECO:0007669"/>
    <property type="project" value="InterPro"/>
</dbReference>
<dbReference type="InterPro" id="IPR011006">
    <property type="entry name" value="CheY-like_superfamily"/>
</dbReference>
<dbReference type="CDD" id="cd00156">
    <property type="entry name" value="REC"/>
    <property type="match status" value="2"/>
</dbReference>
<proteinExistence type="predicted"/>
<dbReference type="InterPro" id="IPR050595">
    <property type="entry name" value="Bact_response_regulator"/>
</dbReference>
<reference evidence="3" key="1">
    <citation type="submission" date="2018-06" db="EMBL/GenBank/DDBJ databases">
        <authorList>
            <person name="Zhirakovskaya E."/>
        </authorList>
    </citation>
    <scope>NUCLEOTIDE SEQUENCE</scope>
</reference>
<evidence type="ECO:0000256" key="1">
    <source>
        <dbReference type="ARBA" id="ARBA00022553"/>
    </source>
</evidence>
<protein>
    <recommendedName>
        <fullName evidence="2">Response regulatory domain-containing protein</fullName>
    </recommendedName>
</protein>
<feature type="domain" description="Response regulatory" evidence="2">
    <location>
        <begin position="6"/>
        <end position="122"/>
    </location>
</feature>
<feature type="domain" description="Response regulatory" evidence="2">
    <location>
        <begin position="131"/>
        <end position="255"/>
    </location>
</feature>
<name>A0A3B0V1S0_9ZZZZ</name>
<dbReference type="Pfam" id="PF00072">
    <property type="entry name" value="Response_reg"/>
    <property type="match status" value="2"/>
</dbReference>
<sequence length="264" mass="29906">MSEIANILIVDASKLARTLTKKTIKKLKSDSNIFLAGSVEEAKKILQNNTIDMLITALLLSDGDGIDICKFVRSNQHYIPVLVVSGDVNRRVQERLMDADVTDYLDKEQGQYGLEFFIKGMLAPDVQVQGHVLYIEDSRVVAHATKKVLTNHGLTADHVLTITDAIKLLGTDKEAVVKYDVILTDYYLRDNETAQWLIEYVREIQQINKIELPMVVMTGDENEKNQKQILKSGANDLITKPVDNDVLIKKVQFQIRFKQFQSNK</sequence>
<accession>A0A3B0V1S0</accession>
<dbReference type="InterPro" id="IPR001789">
    <property type="entry name" value="Sig_transdc_resp-reg_receiver"/>
</dbReference>
<dbReference type="PANTHER" id="PTHR44591">
    <property type="entry name" value="STRESS RESPONSE REGULATOR PROTEIN 1"/>
    <property type="match status" value="1"/>
</dbReference>
<evidence type="ECO:0000259" key="2">
    <source>
        <dbReference type="PROSITE" id="PS50110"/>
    </source>
</evidence>
<dbReference type="SUPFAM" id="SSF52172">
    <property type="entry name" value="CheY-like"/>
    <property type="match status" value="2"/>
</dbReference>
<dbReference type="PANTHER" id="PTHR44591:SF21">
    <property type="entry name" value="TWO-COMPONENT RESPONSE REGULATOR"/>
    <property type="match status" value="1"/>
</dbReference>
<organism evidence="3">
    <name type="scientific">hydrothermal vent metagenome</name>
    <dbReference type="NCBI Taxonomy" id="652676"/>
    <lineage>
        <taxon>unclassified sequences</taxon>
        <taxon>metagenomes</taxon>
        <taxon>ecological metagenomes</taxon>
    </lineage>
</organism>
<dbReference type="EMBL" id="UOEW01000167">
    <property type="protein sequence ID" value="VAW37448.1"/>
    <property type="molecule type" value="Genomic_DNA"/>
</dbReference>
<keyword evidence="1" id="KW-0597">Phosphoprotein</keyword>
<evidence type="ECO:0000313" key="3">
    <source>
        <dbReference type="EMBL" id="VAW37448.1"/>
    </source>
</evidence>
<dbReference type="PROSITE" id="PS50110">
    <property type="entry name" value="RESPONSE_REGULATORY"/>
    <property type="match status" value="2"/>
</dbReference>
<dbReference type="SMART" id="SM00448">
    <property type="entry name" value="REC"/>
    <property type="match status" value="2"/>
</dbReference>
<dbReference type="AlphaFoldDB" id="A0A3B0V1S0"/>